<protein>
    <recommendedName>
        <fullName evidence="1">tRNA pseudouridine(55) synthase</fullName>
        <ecNumber evidence="1">5.4.99.25</ecNumber>
    </recommendedName>
</protein>
<organism evidence="6 7">
    <name type="scientific">Durusdinium trenchii</name>
    <dbReference type="NCBI Taxonomy" id="1381693"/>
    <lineage>
        <taxon>Eukaryota</taxon>
        <taxon>Sar</taxon>
        <taxon>Alveolata</taxon>
        <taxon>Dinophyceae</taxon>
        <taxon>Suessiales</taxon>
        <taxon>Symbiodiniaceae</taxon>
        <taxon>Durusdinium</taxon>
    </lineage>
</organism>
<feature type="compositionally biased region" description="Basic and acidic residues" evidence="4">
    <location>
        <begin position="828"/>
        <end position="840"/>
    </location>
</feature>
<name>A0ABP0IRD4_9DINO</name>
<evidence type="ECO:0000313" key="6">
    <source>
        <dbReference type="EMBL" id="CAK9004062.1"/>
    </source>
</evidence>
<keyword evidence="2" id="KW-0819">tRNA processing</keyword>
<dbReference type="Proteomes" id="UP001642484">
    <property type="component" value="Unassembled WGS sequence"/>
</dbReference>
<evidence type="ECO:0000313" key="7">
    <source>
        <dbReference type="Proteomes" id="UP001642484"/>
    </source>
</evidence>
<keyword evidence="3" id="KW-0413">Isomerase</keyword>
<keyword evidence="7" id="KW-1185">Reference proteome</keyword>
<feature type="compositionally biased region" description="Low complexity" evidence="4">
    <location>
        <begin position="711"/>
        <end position="749"/>
    </location>
</feature>
<feature type="region of interest" description="Disordered" evidence="4">
    <location>
        <begin position="109"/>
        <end position="135"/>
    </location>
</feature>
<dbReference type="PANTHER" id="PTHR21568:SF0">
    <property type="entry name" value="TRNA PSEUDOURIDINE SYNTHASE PUS10"/>
    <property type="match status" value="1"/>
</dbReference>
<sequence>MRHVEAEGGHDAWPEVLIEGWEFMNRLSVELPVALVLREQIFQCWARAEGLEKPLELEELLQFSLQQELGSLGFAEWSSSGRSEEPGDSVFTLHAAGEYLGTANKALQSLQSSQEKGGRPSGRSKKRRREEPMDLNSAGIVQALEGLTPEELCSKLGLADLKEGFEIDGTQSATLQWRISRQEGIFLRGRYVKLSRRLPQSPWLIEGERKGEGSVEEDLAQPVAKHLGASEVRFHAEGREDIDVRMLGAGRPFVLEVRNARRVAVDVAELQAAINAAGSRVEVGELRRCEVFLCHGGRWHRLERSTATVAAYHLVASEKLWRQFPRLRHLFGMRDRDEDIDETSESIDRSERFLLRAEAFGAVFGGRSLRGAVVEGLLVKKQGNWSTGYVGNRDGVLETLKEPLKTSKELIDQRSTVGADRFPRGLEALWQRLLRLARQPSSQEATLAVVETCASAVEGERGAKAARQGAETAARQSNLLDSLGLNRSRLGAPVRQSLKELTDDVKRGHAVKGAVQVLAGLLQFISATAPGTSHTTRSSSAPQCDDDGDVVAAWEAASAVQEDTPTTPSTAASSPPLPTPLPMKSSQEPLLIETTSIFEDLLPLDMPPSPDRSADETIRRARAWLSSRGLAPSAAPSAAASAPREVGSKRAGVCAARGMSKKDAPAAVESVSAAPEARHRCRSAGSASVAPKARRWSESKLQPPGSWLRQRTPSSSSLTRTPRASSSTRTPRASSSTRTPRASTGSSARQMSWAAEVRKHEALSDRLKAKAAADGTGQVPCPEAVRTAQRRARKAQKKQAEEATQELQLRLHQGQLVALKTAELFRERDAQRAHRQERSAQRSRQGSLQRSEGSCRGRSVSPDLTPRFLVPAPEPCPRRSDSEGQTKSAWSPLYPPCPVGSGYGRAAQLQRDAETHRKRLMLCRSFKSKAEWLERASGRGERKMRKDKTRLLQFCLSVDLMEKTVEHLWFKASVFATSQPAGPDQPDHVSKVCHWRWEVLQSLGLVPEDVSYHPSFQELHRQSSESHLSFQLRHHGRSKALGESPRSVRFKVPEVEIPGLPLSPRPSQPPEDPTKRRYLYLSGRFNTDKKFWYIQRIKDLLIAHDVPAFTCEPVPGKDLDTVTKEGLAAAKVLVAFCFEDYGERTFGLNYETFDELKYARAQKLKIIPVKLSGIYPPRPPGEGAQQNAEILRESLVYIDGMTKSLEQVEAEIRKCWFKFQSGRSSTDTPEDVHYIQRRHLYLSGYFKKEANYRYMRKVKNLLDSHNIPTFSCEPMPGEDYLDVTTEGLAAAKAVVAFCFENYGSPEHGFTYQELKYIAEKKLKVIPIKLHVDYPPQISNPFGKELIAQVFKDSLYSIDGRSLDEYDVSDELQRIWLKFSQDSQGMPEDAAGQRRHLYLSGRFNSDHKFWYIQRLKDLLDASGIPTFVSPSEDRGELPMHGLANSAALVAFCFEDYGECTGLGFDSFGELKYAFENNLRIIPIKLGHRYPPEPPDVKGRQQNAEIFQRILYIDGKKLDDREVVAEIRKLWLKS</sequence>
<feature type="compositionally biased region" description="Basic residues" evidence="4">
    <location>
        <begin position="788"/>
        <end position="797"/>
    </location>
</feature>
<dbReference type="PANTHER" id="PTHR21568">
    <property type="entry name" value="TRNA PSEUDOURIDINE SYNTHASE PUS10"/>
    <property type="match status" value="1"/>
</dbReference>
<feature type="compositionally biased region" description="Basic and acidic residues" evidence="4">
    <location>
        <begin position="756"/>
        <end position="768"/>
    </location>
</feature>
<evidence type="ECO:0000256" key="1">
    <source>
        <dbReference type="ARBA" id="ARBA00012787"/>
    </source>
</evidence>
<dbReference type="Pfam" id="PF21238">
    <property type="entry name" value="Pus10_C"/>
    <property type="match status" value="1"/>
</dbReference>
<feature type="compositionally biased region" description="Low complexity" evidence="4">
    <location>
        <begin position="564"/>
        <end position="574"/>
    </location>
</feature>
<feature type="compositionally biased region" description="Low complexity" evidence="4">
    <location>
        <begin position="665"/>
        <end position="675"/>
    </location>
</feature>
<dbReference type="Gene3D" id="3.30.70.2510">
    <property type="match status" value="1"/>
</dbReference>
<feature type="compositionally biased region" description="Low complexity" evidence="4">
    <location>
        <begin position="631"/>
        <end position="643"/>
    </location>
</feature>
<comment type="caution">
    <text evidence="6">The sequence shown here is derived from an EMBL/GenBank/DDBJ whole genome shotgun (WGS) entry which is preliminary data.</text>
</comment>
<feature type="region of interest" description="Disordered" evidence="4">
    <location>
        <begin position="558"/>
        <end position="585"/>
    </location>
</feature>
<evidence type="ECO:0000256" key="2">
    <source>
        <dbReference type="ARBA" id="ARBA00022694"/>
    </source>
</evidence>
<dbReference type="EC" id="5.4.99.25" evidence="1"/>
<gene>
    <name evidence="6" type="ORF">CCMP2556_LOCUS7533</name>
</gene>
<feature type="region of interest" description="Disordered" evidence="4">
    <location>
        <begin position="828"/>
        <end position="893"/>
    </location>
</feature>
<dbReference type="InterPro" id="IPR039894">
    <property type="entry name" value="Pus10-like"/>
</dbReference>
<dbReference type="EMBL" id="CAXAMN010003335">
    <property type="protein sequence ID" value="CAK9004062.1"/>
    <property type="molecule type" value="Genomic_DNA"/>
</dbReference>
<evidence type="ECO:0000256" key="3">
    <source>
        <dbReference type="ARBA" id="ARBA00023235"/>
    </source>
</evidence>
<feature type="region of interest" description="Disordered" evidence="4">
    <location>
        <begin position="627"/>
        <end position="801"/>
    </location>
</feature>
<proteinExistence type="predicted"/>
<evidence type="ECO:0000256" key="4">
    <source>
        <dbReference type="SAM" id="MobiDB-lite"/>
    </source>
</evidence>
<reference evidence="6 7" key="1">
    <citation type="submission" date="2024-02" db="EMBL/GenBank/DDBJ databases">
        <authorList>
            <person name="Chen Y."/>
            <person name="Shah S."/>
            <person name="Dougan E. K."/>
            <person name="Thang M."/>
            <person name="Chan C."/>
        </authorList>
    </citation>
    <scope>NUCLEOTIDE SEQUENCE [LARGE SCALE GENOMIC DNA]</scope>
</reference>
<feature type="compositionally biased region" description="Polar residues" evidence="4">
    <location>
        <begin position="842"/>
        <end position="852"/>
    </location>
</feature>
<evidence type="ECO:0000259" key="5">
    <source>
        <dbReference type="Pfam" id="PF21238"/>
    </source>
</evidence>
<accession>A0ABP0IRD4</accession>
<feature type="domain" description="Pus10-like C-terminal" evidence="5">
    <location>
        <begin position="186"/>
        <end position="289"/>
    </location>
</feature>
<dbReference type="InterPro" id="IPR048741">
    <property type="entry name" value="Pus10-like_C"/>
</dbReference>